<sequence>MVHLMHLEILGGNLTITKFQQDPTNVLDCGTGTGIWALEFGEEHPASRVLGIDLVPIQPDWVPVNVEFQVDDLEKDWSFNTQFDFIHSKTLGTSIKNWPRYIQQLYDATAPGGCIELSEHALDGYNCDDDTMPADNAFSRYLEVMDTALKKVGVNPHLHSEDYRKMLEDVGFVDVKTYTFKVPAGGWAKKRSLRRIGLIMAETMKTGAEAYGLSLMTGLGGKTPEEARVLIEDVVEACLRPKMHAYYLEWYFTAKKPE</sequence>
<dbReference type="SUPFAM" id="SSF53335">
    <property type="entry name" value="S-adenosyl-L-methionine-dependent methyltransferases"/>
    <property type="match status" value="1"/>
</dbReference>
<evidence type="ECO:0000313" key="1">
    <source>
        <dbReference type="EMBL" id="TGZ77502.1"/>
    </source>
</evidence>
<dbReference type="AlphaFoldDB" id="A0A4S2MKM7"/>
<organism evidence="1 2">
    <name type="scientific">Ascodesmis nigricans</name>
    <dbReference type="NCBI Taxonomy" id="341454"/>
    <lineage>
        <taxon>Eukaryota</taxon>
        <taxon>Fungi</taxon>
        <taxon>Dikarya</taxon>
        <taxon>Ascomycota</taxon>
        <taxon>Pezizomycotina</taxon>
        <taxon>Pezizomycetes</taxon>
        <taxon>Pezizales</taxon>
        <taxon>Ascodesmidaceae</taxon>
        <taxon>Ascodesmis</taxon>
    </lineage>
</organism>
<dbReference type="Proteomes" id="UP000298138">
    <property type="component" value="Unassembled WGS sequence"/>
</dbReference>
<dbReference type="CDD" id="cd02440">
    <property type="entry name" value="AdoMet_MTases"/>
    <property type="match status" value="1"/>
</dbReference>
<gene>
    <name evidence="1" type="ORF">EX30DRAFT_197198</name>
</gene>
<reference evidence="1 2" key="1">
    <citation type="submission" date="2019-04" db="EMBL/GenBank/DDBJ databases">
        <title>Comparative genomics and transcriptomics to analyze fruiting body development in filamentous ascomycetes.</title>
        <authorList>
            <consortium name="DOE Joint Genome Institute"/>
            <person name="Lutkenhaus R."/>
            <person name="Traeger S."/>
            <person name="Breuer J."/>
            <person name="Kuo A."/>
            <person name="Lipzen A."/>
            <person name="Pangilinan J."/>
            <person name="Dilworth D."/>
            <person name="Sandor L."/>
            <person name="Poggeler S."/>
            <person name="Barry K."/>
            <person name="Grigoriev I.V."/>
            <person name="Nowrousian M."/>
        </authorList>
    </citation>
    <scope>NUCLEOTIDE SEQUENCE [LARGE SCALE GENOMIC DNA]</scope>
    <source>
        <strain evidence="1 2">CBS 389.68</strain>
    </source>
</reference>
<proteinExistence type="predicted"/>
<accession>A0A4S2MKM7</accession>
<evidence type="ECO:0000313" key="2">
    <source>
        <dbReference type="Proteomes" id="UP000298138"/>
    </source>
</evidence>
<name>A0A4S2MKM7_9PEZI</name>
<keyword evidence="1" id="KW-0489">Methyltransferase</keyword>
<dbReference type="STRING" id="341454.A0A4S2MKM7"/>
<dbReference type="GO" id="GO:0032259">
    <property type="term" value="P:methylation"/>
    <property type="evidence" value="ECO:0007669"/>
    <property type="project" value="UniProtKB-KW"/>
</dbReference>
<dbReference type="OrthoDB" id="2013972at2759"/>
<dbReference type="Pfam" id="PF13489">
    <property type="entry name" value="Methyltransf_23"/>
    <property type="match status" value="1"/>
</dbReference>
<dbReference type="EMBL" id="ML220152">
    <property type="protein sequence ID" value="TGZ77502.1"/>
    <property type="molecule type" value="Genomic_DNA"/>
</dbReference>
<keyword evidence="1" id="KW-0808">Transferase</keyword>
<dbReference type="InParanoid" id="A0A4S2MKM7"/>
<protein>
    <submittedName>
        <fullName evidence="1">S-adenosyl-L-methionine-dependent methyltransferase</fullName>
    </submittedName>
</protein>
<dbReference type="PANTHER" id="PTHR43591">
    <property type="entry name" value="METHYLTRANSFERASE"/>
    <property type="match status" value="1"/>
</dbReference>
<dbReference type="GO" id="GO:0008168">
    <property type="term" value="F:methyltransferase activity"/>
    <property type="evidence" value="ECO:0007669"/>
    <property type="project" value="UniProtKB-KW"/>
</dbReference>
<keyword evidence="2" id="KW-1185">Reference proteome</keyword>
<dbReference type="Gene3D" id="3.40.50.150">
    <property type="entry name" value="Vaccinia Virus protein VP39"/>
    <property type="match status" value="1"/>
</dbReference>
<dbReference type="InterPro" id="IPR029063">
    <property type="entry name" value="SAM-dependent_MTases_sf"/>
</dbReference>
<dbReference type="PANTHER" id="PTHR43591:SF24">
    <property type="entry name" value="2-METHOXY-6-POLYPRENYL-1,4-BENZOQUINOL METHYLASE, MITOCHONDRIAL"/>
    <property type="match status" value="1"/>
</dbReference>